<dbReference type="Gramene" id="TuG1812G0500004525.01.T01">
    <property type="protein sequence ID" value="TuG1812G0500004525.01.T01"/>
    <property type="gene ID" value="TuG1812G0500004525.01"/>
</dbReference>
<feature type="compositionally biased region" description="Gly residues" evidence="1">
    <location>
        <begin position="56"/>
        <end position="71"/>
    </location>
</feature>
<accession>A0A8R7UJY1</accession>
<dbReference type="Proteomes" id="UP000015106">
    <property type="component" value="Chromosome 5"/>
</dbReference>
<feature type="compositionally biased region" description="Gly residues" evidence="1">
    <location>
        <begin position="125"/>
        <end position="164"/>
    </location>
</feature>
<feature type="compositionally biased region" description="Basic and acidic residues" evidence="1">
    <location>
        <begin position="165"/>
        <end position="175"/>
    </location>
</feature>
<organism evidence="2 3">
    <name type="scientific">Triticum urartu</name>
    <name type="common">Red wild einkorn</name>
    <name type="synonym">Crithodium urartu</name>
    <dbReference type="NCBI Taxonomy" id="4572"/>
    <lineage>
        <taxon>Eukaryota</taxon>
        <taxon>Viridiplantae</taxon>
        <taxon>Streptophyta</taxon>
        <taxon>Embryophyta</taxon>
        <taxon>Tracheophyta</taxon>
        <taxon>Spermatophyta</taxon>
        <taxon>Magnoliopsida</taxon>
        <taxon>Liliopsida</taxon>
        <taxon>Poales</taxon>
        <taxon>Poaceae</taxon>
        <taxon>BOP clade</taxon>
        <taxon>Pooideae</taxon>
        <taxon>Triticodae</taxon>
        <taxon>Triticeae</taxon>
        <taxon>Triticinae</taxon>
        <taxon>Triticum</taxon>
    </lineage>
</organism>
<protein>
    <recommendedName>
        <fullName evidence="4">GTD-binding domain-containing protein</fullName>
    </recommendedName>
</protein>
<dbReference type="EnsemblPlants" id="TuG1812G0500004525.01.T01">
    <property type="protein sequence ID" value="TuG1812G0500004525.01.T01"/>
    <property type="gene ID" value="TuG1812G0500004525.01"/>
</dbReference>
<evidence type="ECO:0000256" key="1">
    <source>
        <dbReference type="SAM" id="MobiDB-lite"/>
    </source>
</evidence>
<reference evidence="2" key="3">
    <citation type="submission" date="2022-06" db="UniProtKB">
        <authorList>
            <consortium name="EnsemblPlants"/>
        </authorList>
    </citation>
    <scope>IDENTIFICATION</scope>
</reference>
<dbReference type="AlphaFoldDB" id="A0A8R7UJY1"/>
<feature type="region of interest" description="Disordered" evidence="1">
    <location>
        <begin position="125"/>
        <end position="236"/>
    </location>
</feature>
<evidence type="ECO:0000313" key="2">
    <source>
        <dbReference type="EnsemblPlants" id="TuG1812G0500004525.01.T01"/>
    </source>
</evidence>
<reference evidence="2" key="2">
    <citation type="submission" date="2018-03" db="EMBL/GenBank/DDBJ databases">
        <title>The Triticum urartu genome reveals the dynamic nature of wheat genome evolution.</title>
        <authorList>
            <person name="Ling H."/>
            <person name="Ma B."/>
            <person name="Shi X."/>
            <person name="Liu H."/>
            <person name="Dong L."/>
            <person name="Sun H."/>
            <person name="Cao Y."/>
            <person name="Gao Q."/>
            <person name="Zheng S."/>
            <person name="Li Y."/>
            <person name="Yu Y."/>
            <person name="Du H."/>
            <person name="Qi M."/>
            <person name="Li Y."/>
            <person name="Yu H."/>
            <person name="Cui Y."/>
            <person name="Wang N."/>
            <person name="Chen C."/>
            <person name="Wu H."/>
            <person name="Zhao Y."/>
            <person name="Zhang J."/>
            <person name="Li Y."/>
            <person name="Zhou W."/>
            <person name="Zhang B."/>
            <person name="Hu W."/>
            <person name="Eijk M."/>
            <person name="Tang J."/>
            <person name="Witsenboer H."/>
            <person name="Zhao S."/>
            <person name="Li Z."/>
            <person name="Zhang A."/>
            <person name="Wang D."/>
            <person name="Liang C."/>
        </authorList>
    </citation>
    <scope>NUCLEOTIDE SEQUENCE [LARGE SCALE GENOMIC DNA]</scope>
    <source>
        <strain evidence="2">cv. G1812</strain>
    </source>
</reference>
<proteinExistence type="predicted"/>
<evidence type="ECO:0008006" key="4">
    <source>
        <dbReference type="Google" id="ProtNLM"/>
    </source>
</evidence>
<sequence length="443" mass="46012">ELLSTVAAAGLFQPSSAQLTSRPTHATPPLPAFPLPAERNLRRPSGPTHGGRADAAGGGGRDPGLGIGGSRGAHTCCPHGPAPRLPPLLLHIAAGVAAVGEAEAAARGVPGAVAEGGCGRGGAAPAGGGAGGGRGAAGDGEGGRGGVGAGPAGRAGGRAGLGRDGGQRGHAHDRAPAAGEGRGPDGGPPVPPLRRGPRRPRARGAGGARLALRPRRVYHSRLQSHGIDPDTFSDEEDEELYEEQRGHADQIDLVTPEAEGDGAELLVSAGMEVKAMVDDNDEDQQQFTTPVEKEFEYTVDVRCASPKMAAVAVVGEYVGDVAGNAGGLYARVEALEADRAAMHREIAALRAERAQLVMAREMARRLCWEVVSERKSIVNKAVVPAKRFSALGICKWLLSVIFWRRSSTTRYTFGLSTTFLGLLLLLDRSTTLSPWRRLHRPQQ</sequence>
<feature type="region of interest" description="Disordered" evidence="1">
    <location>
        <begin position="17"/>
        <end position="72"/>
    </location>
</feature>
<keyword evidence="3" id="KW-1185">Reference proteome</keyword>
<evidence type="ECO:0000313" key="3">
    <source>
        <dbReference type="Proteomes" id="UP000015106"/>
    </source>
</evidence>
<name>A0A8R7UJY1_TRIUA</name>
<reference evidence="3" key="1">
    <citation type="journal article" date="2013" name="Nature">
        <title>Draft genome of the wheat A-genome progenitor Triticum urartu.</title>
        <authorList>
            <person name="Ling H.Q."/>
            <person name="Zhao S."/>
            <person name="Liu D."/>
            <person name="Wang J."/>
            <person name="Sun H."/>
            <person name="Zhang C."/>
            <person name="Fan H."/>
            <person name="Li D."/>
            <person name="Dong L."/>
            <person name="Tao Y."/>
            <person name="Gao C."/>
            <person name="Wu H."/>
            <person name="Li Y."/>
            <person name="Cui Y."/>
            <person name="Guo X."/>
            <person name="Zheng S."/>
            <person name="Wang B."/>
            <person name="Yu K."/>
            <person name="Liang Q."/>
            <person name="Yang W."/>
            <person name="Lou X."/>
            <person name="Chen J."/>
            <person name="Feng M."/>
            <person name="Jian J."/>
            <person name="Zhang X."/>
            <person name="Luo G."/>
            <person name="Jiang Y."/>
            <person name="Liu J."/>
            <person name="Wang Z."/>
            <person name="Sha Y."/>
            <person name="Zhang B."/>
            <person name="Wu H."/>
            <person name="Tang D."/>
            <person name="Shen Q."/>
            <person name="Xue P."/>
            <person name="Zou S."/>
            <person name="Wang X."/>
            <person name="Liu X."/>
            <person name="Wang F."/>
            <person name="Yang Y."/>
            <person name="An X."/>
            <person name="Dong Z."/>
            <person name="Zhang K."/>
            <person name="Zhang X."/>
            <person name="Luo M.C."/>
            <person name="Dvorak J."/>
            <person name="Tong Y."/>
            <person name="Wang J."/>
            <person name="Yang H."/>
            <person name="Li Z."/>
            <person name="Wang D."/>
            <person name="Zhang A."/>
            <person name="Wang J."/>
        </authorList>
    </citation>
    <scope>NUCLEOTIDE SEQUENCE</scope>
    <source>
        <strain evidence="3">cv. G1812</strain>
    </source>
</reference>